<dbReference type="CTD" id="7268"/>
<dbReference type="GO" id="GO:0005829">
    <property type="term" value="C:cytosol"/>
    <property type="evidence" value="ECO:0007669"/>
    <property type="project" value="TreeGrafter"/>
</dbReference>
<dbReference type="GeneID" id="117346112"/>
<protein>
    <submittedName>
        <fullName evidence="7">Tetratricopeptide repeat protein 4 isoform X2</fullName>
    </submittedName>
</protein>
<proteinExistence type="inferred from homology"/>
<comment type="similarity">
    <text evidence="3">Belongs to the TTC4 family.</text>
</comment>
<name>A0A6P8NLB9_GEOSA</name>
<dbReference type="SMART" id="SM00028">
    <property type="entry name" value="TPR"/>
    <property type="match status" value="3"/>
</dbReference>
<sequence>MASQPPAHEEDSMDSFLDKFKDQKYKGGFSEATWEEEFDKIPMFMKKAPSEIDPEKNPDLACLQSLLFEGKSPEEQAKIYKDEGNDYFKEKEYKKAVVIYTEGLRKQCSDRDLNAILHTNRAAAEFYLGNYHSALNDAIAARKQKQEHLKAIVRGALCHLELKNFTEAIMWCDEGLRIDSKEKKLLETRTKADRLRRTEQRDVRKARVKAKQEQTQREALLQAIKDRNIKLFQQACSGGEEDALDGIAELSLDGLSSGNATGAKVYLDENNNLHWPVLFLYPEYRLTDFISAFHESSRFIDHLVMMFAEDQPPWDVERKYHPNELEVFCESWDPCIFSSCKELALLRTIFG</sequence>
<dbReference type="PANTHER" id="PTHR46035:SF1">
    <property type="entry name" value="TETRATRICOPEPTIDE REPEAT PROTEIN 4"/>
    <property type="match status" value="1"/>
</dbReference>
<feature type="coiled-coil region" evidence="4">
    <location>
        <begin position="178"/>
        <end position="223"/>
    </location>
</feature>
<dbReference type="InterPro" id="IPR019734">
    <property type="entry name" value="TPR_rpt"/>
</dbReference>
<dbReference type="InterPro" id="IPR011990">
    <property type="entry name" value="TPR-like_helical_dom_sf"/>
</dbReference>
<gene>
    <name evidence="7" type="primary">TTC4</name>
</gene>
<dbReference type="PANTHER" id="PTHR46035">
    <property type="entry name" value="TETRATRICOPEPTIDE REPEAT PROTEIN 4"/>
    <property type="match status" value="1"/>
</dbReference>
<dbReference type="GO" id="GO:0006457">
    <property type="term" value="P:protein folding"/>
    <property type="evidence" value="ECO:0007669"/>
    <property type="project" value="TreeGrafter"/>
</dbReference>
<evidence type="ECO:0000313" key="6">
    <source>
        <dbReference type="Proteomes" id="UP000515159"/>
    </source>
</evidence>
<organism evidence="6 7">
    <name type="scientific">Geotrypetes seraphini</name>
    <name type="common">Gaboon caecilian</name>
    <name type="synonym">Caecilia seraphini</name>
    <dbReference type="NCBI Taxonomy" id="260995"/>
    <lineage>
        <taxon>Eukaryota</taxon>
        <taxon>Metazoa</taxon>
        <taxon>Chordata</taxon>
        <taxon>Craniata</taxon>
        <taxon>Vertebrata</taxon>
        <taxon>Euteleostomi</taxon>
        <taxon>Amphibia</taxon>
        <taxon>Gymnophiona</taxon>
        <taxon>Geotrypetes</taxon>
    </lineage>
</organism>
<dbReference type="GO" id="GO:0051879">
    <property type="term" value="F:Hsp90 protein binding"/>
    <property type="evidence" value="ECO:0007669"/>
    <property type="project" value="InterPro"/>
</dbReference>
<evidence type="ECO:0000256" key="1">
    <source>
        <dbReference type="ARBA" id="ARBA00022737"/>
    </source>
</evidence>
<dbReference type="Pfam" id="PF18972">
    <property type="entry name" value="Wheel"/>
    <property type="match status" value="1"/>
</dbReference>
<evidence type="ECO:0000256" key="4">
    <source>
        <dbReference type="SAM" id="Coils"/>
    </source>
</evidence>
<dbReference type="AlphaFoldDB" id="A0A6P8NLB9"/>
<evidence type="ECO:0000256" key="2">
    <source>
        <dbReference type="ARBA" id="ARBA00022803"/>
    </source>
</evidence>
<reference evidence="7" key="1">
    <citation type="submission" date="2025-08" db="UniProtKB">
        <authorList>
            <consortium name="RefSeq"/>
        </authorList>
    </citation>
    <scope>IDENTIFICATION</scope>
</reference>
<dbReference type="CDD" id="cd21380">
    <property type="entry name" value="CTWD_Cns1"/>
    <property type="match status" value="1"/>
</dbReference>
<dbReference type="GO" id="GO:0005634">
    <property type="term" value="C:nucleus"/>
    <property type="evidence" value="ECO:0007669"/>
    <property type="project" value="TreeGrafter"/>
</dbReference>
<evidence type="ECO:0000313" key="7">
    <source>
        <dbReference type="RefSeq" id="XP_033771379.1"/>
    </source>
</evidence>
<keyword evidence="1" id="KW-0677">Repeat</keyword>
<feature type="domain" description="Cns1/TTC4 wheel" evidence="5">
    <location>
        <begin position="268"/>
        <end position="345"/>
    </location>
</feature>
<dbReference type="SUPFAM" id="SSF48452">
    <property type="entry name" value="TPR-like"/>
    <property type="match status" value="1"/>
</dbReference>
<accession>A0A6P8NLB9</accession>
<keyword evidence="2" id="KW-0802">TPR repeat</keyword>
<evidence type="ECO:0000259" key="5">
    <source>
        <dbReference type="Pfam" id="PF18972"/>
    </source>
</evidence>
<dbReference type="Proteomes" id="UP000515159">
    <property type="component" value="Chromosome 12"/>
</dbReference>
<keyword evidence="4" id="KW-0175">Coiled coil</keyword>
<dbReference type="GO" id="GO:0030544">
    <property type="term" value="F:Hsp70 protein binding"/>
    <property type="evidence" value="ECO:0007669"/>
    <property type="project" value="TreeGrafter"/>
</dbReference>
<dbReference type="RefSeq" id="XP_033771379.1">
    <property type="nucleotide sequence ID" value="XM_033915488.1"/>
</dbReference>
<keyword evidence="6" id="KW-1185">Reference proteome</keyword>
<dbReference type="InterPro" id="IPR044059">
    <property type="entry name" value="Csn1/TTC4_wheel"/>
</dbReference>
<evidence type="ECO:0000256" key="3">
    <source>
        <dbReference type="ARBA" id="ARBA00023602"/>
    </source>
</evidence>
<dbReference type="Gene3D" id="1.25.40.10">
    <property type="entry name" value="Tetratricopeptide repeat domain"/>
    <property type="match status" value="1"/>
</dbReference>